<dbReference type="Gene3D" id="2.30.30.830">
    <property type="match status" value="1"/>
</dbReference>
<gene>
    <name evidence="1" type="ORF">EV696_104127</name>
</gene>
<protein>
    <submittedName>
        <fullName evidence="1">Type IV pilus assembly protein PilP</fullName>
    </submittedName>
</protein>
<accession>A0A4R6UR16</accession>
<evidence type="ECO:0000313" key="1">
    <source>
        <dbReference type="EMBL" id="TDQ49422.1"/>
    </source>
</evidence>
<dbReference type="OrthoDB" id="5296580at2"/>
<dbReference type="InterPro" id="IPR007446">
    <property type="entry name" value="PilP"/>
</dbReference>
<dbReference type="Proteomes" id="UP000295375">
    <property type="component" value="Unassembled WGS sequence"/>
</dbReference>
<organism evidence="1 2">
    <name type="scientific">Permianibacter aggregans</name>
    <dbReference type="NCBI Taxonomy" id="1510150"/>
    <lineage>
        <taxon>Bacteria</taxon>
        <taxon>Pseudomonadati</taxon>
        <taxon>Pseudomonadota</taxon>
        <taxon>Gammaproteobacteria</taxon>
        <taxon>Pseudomonadales</taxon>
        <taxon>Pseudomonadaceae</taxon>
        <taxon>Permianibacter</taxon>
    </lineage>
</organism>
<keyword evidence="2" id="KW-1185">Reference proteome</keyword>
<dbReference type="PIRSF" id="PIRSF016481">
    <property type="entry name" value="Pilus_assembly_PilP"/>
    <property type="match status" value="1"/>
</dbReference>
<dbReference type="EMBL" id="SNYM01000004">
    <property type="protein sequence ID" value="TDQ49422.1"/>
    <property type="molecule type" value="Genomic_DNA"/>
</dbReference>
<name>A0A4R6UR16_9GAMM</name>
<dbReference type="PROSITE" id="PS51257">
    <property type="entry name" value="PROKAR_LIPOPROTEIN"/>
    <property type="match status" value="1"/>
</dbReference>
<dbReference type="Pfam" id="PF04351">
    <property type="entry name" value="PilP"/>
    <property type="match status" value="1"/>
</dbReference>
<sequence>MRKLIVPAMISVGILTGCLGEENSDLKAWIQQEKAKPPGAIPPMPELKPQEEFRYAAADLRSPFAAFQLGQVAQLAELVEGCPIDAQPDPNRRKEDLERYTLETLKMVGVLGKQNNLQAIIRGTAGTNAGVVYRIGVGNHLGINHGKVIRITEERVTLEERIPDGTGCWVKRETYLNLGG</sequence>
<reference evidence="1 2" key="1">
    <citation type="submission" date="2019-03" db="EMBL/GenBank/DDBJ databases">
        <title>Genomic Encyclopedia of Type Strains, Phase IV (KMG-IV): sequencing the most valuable type-strain genomes for metagenomic binning, comparative biology and taxonomic classification.</title>
        <authorList>
            <person name="Goeker M."/>
        </authorList>
    </citation>
    <scope>NUCLEOTIDE SEQUENCE [LARGE SCALE GENOMIC DNA]</scope>
    <source>
        <strain evidence="1 2">DSM 103792</strain>
    </source>
</reference>
<dbReference type="RefSeq" id="WP_133588996.1">
    <property type="nucleotide sequence ID" value="NZ_CP037953.1"/>
</dbReference>
<dbReference type="AlphaFoldDB" id="A0A4R6UR16"/>
<evidence type="ECO:0000313" key="2">
    <source>
        <dbReference type="Proteomes" id="UP000295375"/>
    </source>
</evidence>
<proteinExistence type="predicted"/>
<comment type="caution">
    <text evidence="1">The sequence shown here is derived from an EMBL/GenBank/DDBJ whole genome shotgun (WGS) entry which is preliminary data.</text>
</comment>